<evidence type="ECO:0000313" key="2">
    <source>
        <dbReference type="Proteomes" id="UP000494365"/>
    </source>
</evidence>
<evidence type="ECO:0008006" key="3">
    <source>
        <dbReference type="Google" id="ProtNLM"/>
    </source>
</evidence>
<evidence type="ECO:0000313" key="1">
    <source>
        <dbReference type="EMBL" id="CAB3806037.1"/>
    </source>
</evidence>
<accession>A0A6S7BN16</accession>
<reference evidence="1 2" key="1">
    <citation type="submission" date="2020-04" db="EMBL/GenBank/DDBJ databases">
        <authorList>
            <person name="De Canck E."/>
        </authorList>
    </citation>
    <scope>NUCLEOTIDE SEQUENCE [LARGE SCALE GENOMIC DNA]</scope>
    <source>
        <strain evidence="1 2">LMG 28614</strain>
    </source>
</reference>
<protein>
    <recommendedName>
        <fullName evidence="3">Transposase</fullName>
    </recommendedName>
</protein>
<dbReference type="RefSeq" id="WP_217469178.1">
    <property type="nucleotide sequence ID" value="NZ_CADIKK010000043.1"/>
</dbReference>
<dbReference type="EMBL" id="CADIKK010000043">
    <property type="protein sequence ID" value="CAB3806037.1"/>
    <property type="molecule type" value="Genomic_DNA"/>
</dbReference>
<dbReference type="Proteomes" id="UP000494365">
    <property type="component" value="Unassembled WGS sequence"/>
</dbReference>
<sequence>MFHIQRQCETLANTLKRLAVGARSQRLKHQARVSRPGSRGCARRDGQRLRRAREAEARAQALARDIRTLAQWLGHDILALAGPPLATREMLFDFVVEQLRERERLDLRRIRPLRVALQNQRDDLLAFAGVLDGKLAAIAQAAGVPEQAVRAACLLHRKPRTSPAYWQEWGRLRAVPGHAFHAILAAVSDALAHTPRSSSLVENLNSRLRNYFTLRRHLGAPYLELLRFFLNHRRFVRSRRAERQGKSPRELMTGQPHPHWLTLLGLGELQPQG</sequence>
<dbReference type="AlphaFoldDB" id="A0A6S7BN16"/>
<organism evidence="1 2">
    <name type="scientific">Paraburkholderia ultramafica</name>
    <dbReference type="NCBI Taxonomy" id="1544867"/>
    <lineage>
        <taxon>Bacteria</taxon>
        <taxon>Pseudomonadati</taxon>
        <taxon>Pseudomonadota</taxon>
        <taxon>Betaproteobacteria</taxon>
        <taxon>Burkholderiales</taxon>
        <taxon>Burkholderiaceae</taxon>
        <taxon>Paraburkholderia</taxon>
    </lineage>
</organism>
<gene>
    <name evidence="1" type="ORF">LMG28614_06296</name>
</gene>
<keyword evidence="2" id="KW-1185">Reference proteome</keyword>
<proteinExistence type="predicted"/>
<name>A0A6S7BN16_9BURK</name>